<dbReference type="Gene3D" id="3.40.50.150">
    <property type="entry name" value="Vaccinia Virus protein VP39"/>
    <property type="match status" value="1"/>
</dbReference>
<proteinExistence type="predicted"/>
<dbReference type="SUPFAM" id="SSF53335">
    <property type="entry name" value="S-adenosyl-L-methionine-dependent methyltransferases"/>
    <property type="match status" value="1"/>
</dbReference>
<dbReference type="InterPro" id="IPR029063">
    <property type="entry name" value="SAM-dependent_MTases_sf"/>
</dbReference>
<comment type="caution">
    <text evidence="1">The sequence shown here is derived from an EMBL/GenBank/DDBJ whole genome shotgun (WGS) entry which is preliminary data.</text>
</comment>
<accession>A0A6P1ZKD9</accession>
<organism evidence="1 2">
    <name type="scientific">Oceanidesulfovibrio marinus</name>
    <dbReference type="NCBI Taxonomy" id="370038"/>
    <lineage>
        <taxon>Bacteria</taxon>
        <taxon>Pseudomonadati</taxon>
        <taxon>Thermodesulfobacteriota</taxon>
        <taxon>Desulfovibrionia</taxon>
        <taxon>Desulfovibrionales</taxon>
        <taxon>Desulfovibrionaceae</taxon>
        <taxon>Oceanidesulfovibrio</taxon>
    </lineage>
</organism>
<dbReference type="GO" id="GO:0008168">
    <property type="term" value="F:methyltransferase activity"/>
    <property type="evidence" value="ECO:0007669"/>
    <property type="project" value="UniProtKB-KW"/>
</dbReference>
<dbReference type="EMBL" id="QMIF01000004">
    <property type="protein sequence ID" value="TVM34543.1"/>
    <property type="molecule type" value="Genomic_DNA"/>
</dbReference>
<dbReference type="AlphaFoldDB" id="A0A6P1ZKD9"/>
<keyword evidence="1" id="KW-0489">Methyltransferase</keyword>
<gene>
    <name evidence="1" type="ORF">DQK91_08190</name>
</gene>
<keyword evidence="1" id="KW-0808">Transferase</keyword>
<dbReference type="Proteomes" id="UP000434052">
    <property type="component" value="Unassembled WGS sequence"/>
</dbReference>
<dbReference type="GO" id="GO:0032259">
    <property type="term" value="P:methylation"/>
    <property type="evidence" value="ECO:0007669"/>
    <property type="project" value="UniProtKB-KW"/>
</dbReference>
<sequence length="311" mass="33769">MDILLTPLSWAGGWWLSMARQIGLTRLPVTRAILARCGVHPLRNHFYEPYPVEAMADGPRDLPGVDLGEPDQLALLDELAPFAGELLAMADRAPAKRAFTFANDSFGPGDAEILYALLRARTPHTVLELGSGMSTLMALEARAATEAQSPGRGHMHIVVDPFPKPWLASLGVEVRARKAEDEDPASLAALLGPGDILFIDSSHVVRPGGDVLVAYLGIIPRLPAGVLVHAHDIFTPRDYPAKWAVHQRRLWTEQYLLEALLSGGGRLRTLAAVNHLRHAHPAALARVCPVLGRFLKEGNAVEPGSFWMITA</sequence>
<name>A0A6P1ZKD9_9BACT</name>
<reference evidence="1 2" key="1">
    <citation type="submission" date="2018-06" db="EMBL/GenBank/DDBJ databases">
        <title>Complete genome of Desulfovibrio marinus P48SEP.</title>
        <authorList>
            <person name="Crispim J.S."/>
            <person name="Vidigal P.M.P."/>
            <person name="Silva L.C.F."/>
            <person name="Araujo L.C."/>
            <person name="Laguardia C.N."/>
            <person name="Dias R.S."/>
            <person name="Sousa M.P."/>
            <person name="Paula S.O."/>
            <person name="Silva C."/>
        </authorList>
    </citation>
    <scope>NUCLEOTIDE SEQUENCE [LARGE SCALE GENOMIC DNA]</scope>
    <source>
        <strain evidence="1 2">P48SEP</strain>
    </source>
</reference>
<dbReference type="Pfam" id="PF13578">
    <property type="entry name" value="Methyltransf_24"/>
    <property type="match status" value="1"/>
</dbReference>
<protein>
    <submittedName>
        <fullName evidence="1">Class I SAM-dependent methyltransferase</fullName>
    </submittedName>
</protein>
<evidence type="ECO:0000313" key="1">
    <source>
        <dbReference type="EMBL" id="TVM34543.1"/>
    </source>
</evidence>
<evidence type="ECO:0000313" key="2">
    <source>
        <dbReference type="Proteomes" id="UP000434052"/>
    </source>
</evidence>